<dbReference type="EMBL" id="CACVAZ010000066">
    <property type="protein sequence ID" value="CAA6811199.1"/>
    <property type="molecule type" value="Genomic_DNA"/>
</dbReference>
<keyword evidence="2 4" id="KW-0808">Transferase</keyword>
<dbReference type="CDD" id="cd06223">
    <property type="entry name" value="PRTases_typeI"/>
    <property type="match status" value="1"/>
</dbReference>
<accession>A0A6S6SRP1</accession>
<feature type="domain" description="Phosphoribosyltransferase" evidence="3">
    <location>
        <begin position="16"/>
        <end position="148"/>
    </location>
</feature>
<sequence length="150" mass="17637">MKKIYYAYDEFREDLKILTQKINQTFDTLIPISRGGLSMGQMLGEYYDIREVYAINTIGYNDREKLDEVRVFHIPDLKEAKQVLIVDDIVDSGDTLVEVLKVLTTKYPKVTFFTASIFYKPTATIEPTWWVKEAKGWIEFFWSEDLKETN</sequence>
<evidence type="ECO:0000256" key="1">
    <source>
        <dbReference type="ARBA" id="ARBA00022676"/>
    </source>
</evidence>
<organism evidence="4">
    <name type="scientific">uncultured Sulfurovum sp</name>
    <dbReference type="NCBI Taxonomy" id="269237"/>
    <lineage>
        <taxon>Bacteria</taxon>
        <taxon>Pseudomonadati</taxon>
        <taxon>Campylobacterota</taxon>
        <taxon>Epsilonproteobacteria</taxon>
        <taxon>Campylobacterales</taxon>
        <taxon>Sulfurovaceae</taxon>
        <taxon>Sulfurovum</taxon>
        <taxon>environmental samples</taxon>
    </lineage>
</organism>
<dbReference type="PANTHER" id="PTHR43363">
    <property type="entry name" value="HYPOXANTHINE PHOSPHORIBOSYLTRANSFERASE"/>
    <property type="match status" value="1"/>
</dbReference>
<dbReference type="InterPro" id="IPR029057">
    <property type="entry name" value="PRTase-like"/>
</dbReference>
<gene>
    <name evidence="4" type="ORF">HELGO_WM15104</name>
</gene>
<evidence type="ECO:0000259" key="3">
    <source>
        <dbReference type="Pfam" id="PF00156"/>
    </source>
</evidence>
<dbReference type="SUPFAM" id="SSF53271">
    <property type="entry name" value="PRTase-like"/>
    <property type="match status" value="1"/>
</dbReference>
<dbReference type="AlphaFoldDB" id="A0A6S6SRP1"/>
<dbReference type="Gene3D" id="3.40.50.2020">
    <property type="match status" value="1"/>
</dbReference>
<dbReference type="Pfam" id="PF00156">
    <property type="entry name" value="Pribosyltran"/>
    <property type="match status" value="1"/>
</dbReference>
<dbReference type="GO" id="GO:0016757">
    <property type="term" value="F:glycosyltransferase activity"/>
    <property type="evidence" value="ECO:0007669"/>
    <property type="project" value="UniProtKB-KW"/>
</dbReference>
<evidence type="ECO:0000256" key="2">
    <source>
        <dbReference type="ARBA" id="ARBA00022679"/>
    </source>
</evidence>
<reference evidence="4" key="1">
    <citation type="submission" date="2020-01" db="EMBL/GenBank/DDBJ databases">
        <authorList>
            <person name="Meier V. D."/>
            <person name="Meier V D."/>
        </authorList>
    </citation>
    <scope>NUCLEOTIDE SEQUENCE</scope>
    <source>
        <strain evidence="4">HLG_WM_MAG_02</strain>
    </source>
</reference>
<evidence type="ECO:0000313" key="4">
    <source>
        <dbReference type="EMBL" id="CAA6811199.1"/>
    </source>
</evidence>
<keyword evidence="1 4" id="KW-0328">Glycosyltransferase</keyword>
<protein>
    <submittedName>
        <fullName evidence="4">Nucleotide phosphoribosyltransferase</fullName>
    </submittedName>
</protein>
<name>A0A6S6SRP1_9BACT</name>
<dbReference type="PANTHER" id="PTHR43363:SF1">
    <property type="entry name" value="HYPOXANTHINE-GUANINE PHOSPHORIBOSYLTRANSFERASE"/>
    <property type="match status" value="1"/>
</dbReference>
<dbReference type="InterPro" id="IPR000836">
    <property type="entry name" value="PRTase_dom"/>
</dbReference>
<proteinExistence type="predicted"/>